<keyword evidence="4" id="KW-0964">Secreted</keyword>
<sequence length="1458" mass="150114">MTCVAASVTRWVGQCNGDTVLLPAGRYTGCWRDVPYTVAKSVRLLGEGPGAVLDCTAGERSDDDGALLFRVEGSTTVLKMENMIVLGARTNKAVFGGGSIEVVGGRLELVSVTVTNSTAVTANQLSVASPVIGFGGAVLLRDGGSLVARDSAFVSNTAEHSGGAIAAVGRDVSVVFERVRCVNNHALVSGGCLFLESADGTSFLEIVESVVEDNEAVGRSAAIAYPRRGGGGAVIALAGSFNVSVQRSTISRNVALENGGGLFLRASGEGRISAEFGTLGGGNESVVSDNTALGGSGGGLHAVSLENGETRIVLGSEAIVTANSASGSGGGIAAEAERASLVSSNAADVHGGGVAGSGRGADGQLTGSTLAENRARRIGGAVSAIGGGRMVVDGCVVRDNEAAFGGVGGATSGVDYLAGTATKNGQAIEASSASLEALLIEDEVTLGEGSLYSCAERGGVFVRSSVLMRNSAVHGSVGFGCGSRVSVEGTGSGFEFDVSAKPNGNDVGSGLFFSCLPEGGLCGMAGDPCCLAESPAELRGLPWASASSGMLGAFNQSLDKVQSVVGYGAMAAMPVVSLQWMAGLPELVSSGAPFGSGYGVVTGRDALGQVVVDPQLMLSMEFEDGAKEAEFAFVGSGRQQLMTDAELSFGGVGIAARSGAEVGVPIAVQIAVAQSAIPLELVPDAIVRDSVVVQACLPGSGAIIRPGSTVLECTLCAEGTFSNATSLEPCKICPASTVLTGQGATECLACPENAQVIPGFVPEPGLGLNCSCIPGFWTATGQINVGCEACPEGAKCDGGQSLPVARPGFFPTEDPGVFLECPNAGACKGGFPFRCTEGYTGQLCGACDRGYYALSGSCYKCDNRTLPIFAVVFVLAVCFVGLLVWLNAKEELSYRFAAVMIGFNSLQISAMYGQFELPWSNFASQFFNVVSFFNLNFDLSSPECATVTDDVWLLKWWMTVSLPLLFVVPFAIVYCSVMVNKHHLAPRLGHVVLITGGALRDACRRAYLQLMVLLYLPLAAMAMSYLQCRRDKDGRWVLEAAPAKSCYGTWYWNYFGVAVVFCVVYCLGLPSLVFYLLTRVRSVADPVLFSLRYAFLVGRFSPANYRFEVWIMARKVSVVMAMTFFRAPMTKANVALFALVVSMCQLVRFLPYDTMFHNHLALVCLASCLCILWAGTFAEAELRNGVAAGAICINVLAIVVGNIIDLVLIYRRDKETEKLFEAEVEAGGFVAEEMSLGSTFDEAMMGGDGVAIGNVVMNPVSANTEPSSKPGGTRFAERAWNPAFNPAFDSLMYGSCAGGIELESLGTPPPLSKAPLTVASPSVSTVEATPNGSLDSRAFDSLAGGGGQLVSGMGAFEFVSPLVRVDDDSDSASVKALRTLPPEIDMDALMSQGMLGGVMPSLGGSVMGSVDGVAGGVAGSGAGGAAGSSSSSYVSTVESSSSSSSSGPGTSSSSSSSS</sequence>
<feature type="transmembrane region" description="Helical" evidence="9">
    <location>
        <begin position="1186"/>
        <end position="1210"/>
    </location>
</feature>
<dbReference type="InterPro" id="IPR011050">
    <property type="entry name" value="Pectin_lyase_fold/virulence"/>
</dbReference>
<protein>
    <recommendedName>
        <fullName evidence="12">Tyrosine-protein kinase ephrin type A/B receptor-like domain-containing protein</fullName>
    </recommendedName>
</protein>
<dbReference type="RefSeq" id="XP_013753377.1">
    <property type="nucleotide sequence ID" value="XM_013897923.1"/>
</dbReference>
<evidence type="ECO:0008006" key="12">
    <source>
        <dbReference type="Google" id="ProtNLM"/>
    </source>
</evidence>
<evidence type="ECO:0000256" key="7">
    <source>
        <dbReference type="ARBA" id="ARBA00023237"/>
    </source>
</evidence>
<dbReference type="OrthoDB" id="5984008at2759"/>
<gene>
    <name evidence="10" type="ORF">AMSG_12370</name>
</gene>
<dbReference type="Gene3D" id="2.10.50.10">
    <property type="entry name" value="Tumor Necrosis Factor Receptor, subunit A, domain 2"/>
    <property type="match status" value="1"/>
</dbReference>
<proteinExistence type="predicted"/>
<feature type="transmembrane region" description="Helical" evidence="9">
    <location>
        <begin position="892"/>
        <end position="912"/>
    </location>
</feature>
<comment type="subcellular location">
    <subcellularLocation>
        <location evidence="1">Cell envelope</location>
    </subcellularLocation>
    <subcellularLocation>
        <location evidence="2">Cell outer membrane</location>
    </subcellularLocation>
    <subcellularLocation>
        <location evidence="3">Secreted</location>
    </subcellularLocation>
</comment>
<organism evidence="10 11">
    <name type="scientific">Thecamonas trahens ATCC 50062</name>
    <dbReference type="NCBI Taxonomy" id="461836"/>
    <lineage>
        <taxon>Eukaryota</taxon>
        <taxon>Apusozoa</taxon>
        <taxon>Apusomonadida</taxon>
        <taxon>Apusomonadidae</taxon>
        <taxon>Thecamonas</taxon>
    </lineage>
</organism>
<evidence type="ECO:0000256" key="3">
    <source>
        <dbReference type="ARBA" id="ARBA00004613"/>
    </source>
</evidence>
<accession>A0A0L0DRR2</accession>
<feature type="compositionally biased region" description="Low complexity" evidence="8">
    <location>
        <begin position="1427"/>
        <end position="1458"/>
    </location>
</feature>
<feature type="transmembrane region" description="Helical" evidence="9">
    <location>
        <begin position="1006"/>
        <end position="1026"/>
    </location>
</feature>
<dbReference type="InterPro" id="IPR009030">
    <property type="entry name" value="Growth_fac_rcpt_cys_sf"/>
</dbReference>
<dbReference type="PANTHER" id="PTHR11319:SF35">
    <property type="entry name" value="OUTER MEMBRANE PROTEIN PMPC-RELATED"/>
    <property type="match status" value="1"/>
</dbReference>
<keyword evidence="11" id="KW-1185">Reference proteome</keyword>
<keyword evidence="9" id="KW-0812">Transmembrane</keyword>
<evidence type="ECO:0000256" key="4">
    <source>
        <dbReference type="ARBA" id="ARBA00022525"/>
    </source>
</evidence>
<dbReference type="NCBIfam" id="TIGR01376">
    <property type="entry name" value="POMP_repeat"/>
    <property type="match status" value="1"/>
</dbReference>
<evidence type="ECO:0000256" key="5">
    <source>
        <dbReference type="ARBA" id="ARBA00022729"/>
    </source>
</evidence>
<dbReference type="SUPFAM" id="SSF57184">
    <property type="entry name" value="Growth factor receptor domain"/>
    <property type="match status" value="1"/>
</dbReference>
<evidence type="ECO:0000256" key="8">
    <source>
        <dbReference type="SAM" id="MobiDB-lite"/>
    </source>
</evidence>
<dbReference type="GO" id="GO:0005576">
    <property type="term" value="C:extracellular region"/>
    <property type="evidence" value="ECO:0007669"/>
    <property type="project" value="UniProtKB-SubCell"/>
</dbReference>
<feature type="transmembrane region" description="Helical" evidence="9">
    <location>
        <begin position="1132"/>
        <end position="1150"/>
    </location>
</feature>
<dbReference type="InterPro" id="IPR003368">
    <property type="entry name" value="POMP_repeat"/>
</dbReference>
<dbReference type="EMBL" id="GL349494">
    <property type="protein sequence ID" value="KNC55019.1"/>
    <property type="molecule type" value="Genomic_DNA"/>
</dbReference>
<feature type="transmembrane region" description="Helical" evidence="9">
    <location>
        <begin position="1051"/>
        <end position="1076"/>
    </location>
</feature>
<feature type="transmembrane region" description="Helical" evidence="9">
    <location>
        <begin position="956"/>
        <end position="977"/>
    </location>
</feature>
<dbReference type="SUPFAM" id="SSF51126">
    <property type="entry name" value="Pectin lyase-like"/>
    <property type="match status" value="1"/>
</dbReference>
<keyword evidence="7" id="KW-0998">Cell outer membrane</keyword>
<evidence type="ECO:0000256" key="9">
    <source>
        <dbReference type="SAM" id="Phobius"/>
    </source>
</evidence>
<evidence type="ECO:0000256" key="1">
    <source>
        <dbReference type="ARBA" id="ARBA00004196"/>
    </source>
</evidence>
<dbReference type="GeneID" id="25570284"/>
<dbReference type="Proteomes" id="UP000054408">
    <property type="component" value="Unassembled WGS sequence"/>
</dbReference>
<keyword evidence="6 9" id="KW-0472">Membrane</keyword>
<keyword evidence="5" id="KW-0732">Signal</keyword>
<feature type="compositionally biased region" description="Gly residues" evidence="8">
    <location>
        <begin position="1417"/>
        <end position="1426"/>
    </location>
</feature>
<name>A0A0L0DRR2_THETB</name>
<evidence type="ECO:0000313" key="10">
    <source>
        <dbReference type="EMBL" id="KNC55019.1"/>
    </source>
</evidence>
<dbReference type="SMART" id="SM01411">
    <property type="entry name" value="Ephrin_rec_like"/>
    <property type="match status" value="1"/>
</dbReference>
<evidence type="ECO:0000313" key="11">
    <source>
        <dbReference type="Proteomes" id="UP000054408"/>
    </source>
</evidence>
<feature type="transmembrane region" description="Helical" evidence="9">
    <location>
        <begin position="1156"/>
        <end position="1174"/>
    </location>
</feature>
<feature type="region of interest" description="Disordered" evidence="8">
    <location>
        <begin position="1417"/>
        <end position="1458"/>
    </location>
</feature>
<keyword evidence="9" id="KW-1133">Transmembrane helix</keyword>
<evidence type="ECO:0000256" key="6">
    <source>
        <dbReference type="ARBA" id="ARBA00023136"/>
    </source>
</evidence>
<dbReference type="PANTHER" id="PTHR11319">
    <property type="entry name" value="G PROTEIN-COUPLED RECEPTOR-RELATED"/>
    <property type="match status" value="1"/>
</dbReference>
<reference evidence="10 11" key="1">
    <citation type="submission" date="2010-05" db="EMBL/GenBank/DDBJ databases">
        <title>The Genome Sequence of Thecamonas trahens ATCC 50062.</title>
        <authorList>
            <consortium name="The Broad Institute Genome Sequencing Platform"/>
            <person name="Russ C."/>
            <person name="Cuomo C."/>
            <person name="Shea T."/>
            <person name="Young S.K."/>
            <person name="Zeng Q."/>
            <person name="Koehrsen M."/>
            <person name="Haas B."/>
            <person name="Borodovsky M."/>
            <person name="Guigo R."/>
            <person name="Alvarado L."/>
            <person name="Berlin A."/>
            <person name="Bochicchio J."/>
            <person name="Borenstein D."/>
            <person name="Chapman S."/>
            <person name="Chen Z."/>
            <person name="Freedman E."/>
            <person name="Gellesch M."/>
            <person name="Goldberg J."/>
            <person name="Griggs A."/>
            <person name="Gujja S."/>
            <person name="Heilman E."/>
            <person name="Heiman D."/>
            <person name="Hepburn T."/>
            <person name="Howarth C."/>
            <person name="Jen D."/>
            <person name="Larson L."/>
            <person name="Mehta T."/>
            <person name="Park D."/>
            <person name="Pearson M."/>
            <person name="Roberts A."/>
            <person name="Saif S."/>
            <person name="Shenoy N."/>
            <person name="Sisk P."/>
            <person name="Stolte C."/>
            <person name="Sykes S."/>
            <person name="Thomson T."/>
            <person name="Walk T."/>
            <person name="White J."/>
            <person name="Yandava C."/>
            <person name="Burger G."/>
            <person name="Gray M.W."/>
            <person name="Holland P.W.H."/>
            <person name="King N."/>
            <person name="Lang F.B.F."/>
            <person name="Roger A.J."/>
            <person name="Ruiz-Trillo I."/>
            <person name="Lander E."/>
            <person name="Nusbaum C."/>
        </authorList>
    </citation>
    <scope>NUCLEOTIDE SEQUENCE [LARGE SCALE GENOMIC DNA]</scope>
    <source>
        <strain evidence="10 11">ATCC 50062</strain>
    </source>
</reference>
<evidence type="ECO:0000256" key="2">
    <source>
        <dbReference type="ARBA" id="ARBA00004442"/>
    </source>
</evidence>
<feature type="transmembrane region" description="Helical" evidence="9">
    <location>
        <begin position="866"/>
        <end position="885"/>
    </location>
</feature>